<dbReference type="Proteomes" id="UP000004853">
    <property type="component" value="Unassembled WGS sequence"/>
</dbReference>
<proteinExistence type="predicted"/>
<dbReference type="HOGENOM" id="CLU_873249_0_0_4"/>
<comment type="caution">
    <text evidence="1">The sequence shown here is derived from an EMBL/GenBank/DDBJ whole genome shotgun (WGS) entry which is preliminary data.</text>
</comment>
<dbReference type="PATRIC" id="fig|1003200.3.peg.5007"/>
<protein>
    <submittedName>
        <fullName evidence="1">Uncharacterized protein</fullName>
    </submittedName>
</protein>
<dbReference type="CDD" id="cd00385">
    <property type="entry name" value="Isoprenoid_Biosyn_C1"/>
    <property type="match status" value="1"/>
</dbReference>
<accession>F7T7W6</accession>
<evidence type="ECO:0000313" key="2">
    <source>
        <dbReference type="Proteomes" id="UP000004853"/>
    </source>
</evidence>
<dbReference type="RefSeq" id="WP_006395029.1">
    <property type="nucleotide sequence ID" value="NZ_GL982453.1"/>
</dbReference>
<evidence type="ECO:0000313" key="1">
    <source>
        <dbReference type="EMBL" id="EGP43616.1"/>
    </source>
</evidence>
<reference evidence="1 2" key="1">
    <citation type="submission" date="2011-06" db="EMBL/GenBank/DDBJ databases">
        <authorList>
            <person name="Bador J."/>
            <person name="Amoureux L."/>
            <person name="Neuwirth C."/>
        </authorList>
    </citation>
    <scope>NUCLEOTIDE SEQUENCE [LARGE SCALE GENOMIC DNA]</scope>
    <source>
        <strain evidence="1 2">AXX-A</strain>
    </source>
</reference>
<name>F7T7W6_9BURK</name>
<sequence>MITLPIDLLDATVRARAAAHAARHGAGLRDFRLRVEAQFQLEVARTRQAFSADATRAGAAAFVQHLGAYVGWLGWSSWCASHLAMPLGLTGDADTRRLAAAMLVYAGPRVMDDALDNHHTYKGKRTTLVGALARSHPQLDDGQRRAYAMLAGTWIMLAGIERLHRHAGEAAALITLRICERIPPGILLEGMGSGQANLAEYQEILQMKSIWYDEILYRNLLDPCPAPLRTTVLQATAHLSRLAQYLNDIVDHDADASAGQPNLCTWVHTPDDILAICAQEVSAILVLMEDLPEEVGDALAASLNDTHHAALRLNETQP</sequence>
<organism evidence="1 2">
    <name type="scientific">Achromobacter insuavis AXX-A</name>
    <dbReference type="NCBI Taxonomy" id="1003200"/>
    <lineage>
        <taxon>Bacteria</taxon>
        <taxon>Pseudomonadati</taxon>
        <taxon>Pseudomonadota</taxon>
        <taxon>Betaproteobacteria</taxon>
        <taxon>Burkholderiales</taxon>
        <taxon>Alcaligenaceae</taxon>
        <taxon>Achromobacter</taxon>
    </lineage>
</organism>
<dbReference type="AlphaFoldDB" id="F7T7W6"/>
<dbReference type="EMBL" id="AFRQ01000115">
    <property type="protein sequence ID" value="EGP43616.1"/>
    <property type="molecule type" value="Genomic_DNA"/>
</dbReference>
<dbReference type="OrthoDB" id="9872583at2"/>
<gene>
    <name evidence="1" type="ORF">AXXA_25300</name>
</gene>